<keyword evidence="2" id="KW-0677">Repeat</keyword>
<dbReference type="PROSITE" id="PS51450">
    <property type="entry name" value="LRR"/>
    <property type="match status" value="2"/>
</dbReference>
<dbReference type="Proteomes" id="UP000886611">
    <property type="component" value="Unassembled WGS sequence"/>
</dbReference>
<dbReference type="Pfam" id="PF00560">
    <property type="entry name" value="LRR_1"/>
    <property type="match status" value="1"/>
</dbReference>
<feature type="non-terminal residue" evidence="5">
    <location>
        <position position="472"/>
    </location>
</feature>
<feature type="chain" id="PRO_5036469387" evidence="4">
    <location>
        <begin position="22"/>
        <end position="472"/>
    </location>
</feature>
<evidence type="ECO:0000256" key="2">
    <source>
        <dbReference type="ARBA" id="ARBA00022737"/>
    </source>
</evidence>
<dbReference type="InterPro" id="IPR032675">
    <property type="entry name" value="LRR_dom_sf"/>
</dbReference>
<dbReference type="InterPro" id="IPR003591">
    <property type="entry name" value="Leu-rich_rpt_typical-subtyp"/>
</dbReference>
<sequence length="472" mass="52653">MFANFYASLLLVSQLFPYSRSGSNKGKCPKFCCCSHDGPYVFCDDLGLRSLPPAIPSNTTVLSLMKNNFCDLDRELSNFLGLQELNLSYNSLTRVPRGLPRNLEALHLRANRISYLTVNMLRQMRNITKLDLCGNLIKVIQSGTFSVLMKLEDLNLQGNKLSSIPMSLPTSLVQLDMSNNQICDINPLSLQGLTNLQALNVSANCLKYITEPMFENLPRLAVIQLQNNLWFCDCGILYLYRWLINTHLLATTDIACMFPYYFTRRLLLTLSVTAICPNLAKRNDAVSNSTTLNSGTEKAHNIQSIRKISVAPTNTACAAHHHASGYLIQPEKTSEQVEQAKNQLKLLSEHQQYTLDRINLKACQATAGNKDMPDALSAISSGRIIPEDDPTCENGQTSQFLLGSTTTVQQIFNKTNYQAETPQEANTRHKVSTTTAILVVLSMMVFLVLITVLIVLKKILERNQRVAPANIE</sequence>
<feature type="non-terminal residue" evidence="5">
    <location>
        <position position="1"/>
    </location>
</feature>
<dbReference type="SUPFAM" id="SSF52058">
    <property type="entry name" value="L domain-like"/>
    <property type="match status" value="1"/>
</dbReference>
<dbReference type="EMBL" id="JAATIS010000094">
    <property type="protein sequence ID" value="KAG2471263.1"/>
    <property type="molecule type" value="Genomic_DNA"/>
</dbReference>
<reference evidence="5 6" key="1">
    <citation type="journal article" date="2021" name="Cell">
        <title>Tracing the genetic footprints of vertebrate landing in non-teleost ray-finned fishes.</title>
        <authorList>
            <person name="Bi X."/>
            <person name="Wang K."/>
            <person name="Yang L."/>
            <person name="Pan H."/>
            <person name="Jiang H."/>
            <person name="Wei Q."/>
            <person name="Fang M."/>
            <person name="Yu H."/>
            <person name="Zhu C."/>
            <person name="Cai Y."/>
            <person name="He Y."/>
            <person name="Gan X."/>
            <person name="Zeng H."/>
            <person name="Yu D."/>
            <person name="Zhu Y."/>
            <person name="Jiang H."/>
            <person name="Qiu Q."/>
            <person name="Yang H."/>
            <person name="Zhang Y.E."/>
            <person name="Wang W."/>
            <person name="Zhu M."/>
            <person name="He S."/>
            <person name="Zhang G."/>
        </authorList>
    </citation>
    <scope>NUCLEOTIDE SEQUENCE [LARGE SCALE GENOMIC DNA]</scope>
    <source>
        <strain evidence="5">Bchr_013</strain>
    </source>
</reference>
<evidence type="ECO:0000313" key="6">
    <source>
        <dbReference type="Proteomes" id="UP000886611"/>
    </source>
</evidence>
<dbReference type="AlphaFoldDB" id="A0A8X7XN51"/>
<dbReference type="PANTHER" id="PTHR47114">
    <property type="match status" value="1"/>
</dbReference>
<evidence type="ECO:0000256" key="3">
    <source>
        <dbReference type="SAM" id="Phobius"/>
    </source>
</evidence>
<keyword evidence="1" id="KW-0433">Leucine-rich repeat</keyword>
<dbReference type="InterPro" id="IPR001611">
    <property type="entry name" value="Leu-rich_rpt"/>
</dbReference>
<dbReference type="GO" id="GO:0031102">
    <property type="term" value="P:neuron projection regeneration"/>
    <property type="evidence" value="ECO:0007669"/>
    <property type="project" value="TreeGrafter"/>
</dbReference>
<evidence type="ECO:0000313" key="5">
    <source>
        <dbReference type="EMBL" id="KAG2471263.1"/>
    </source>
</evidence>
<dbReference type="PANTHER" id="PTHR47114:SF3">
    <property type="entry name" value="LEUCINE-RICH ALPHA-2-GLYCOPROTEIN-LIKE"/>
    <property type="match status" value="1"/>
</dbReference>
<keyword evidence="6" id="KW-1185">Reference proteome</keyword>
<feature type="transmembrane region" description="Helical" evidence="3">
    <location>
        <begin position="436"/>
        <end position="456"/>
    </location>
</feature>
<proteinExistence type="predicted"/>
<dbReference type="Pfam" id="PF13855">
    <property type="entry name" value="LRR_8"/>
    <property type="match status" value="2"/>
</dbReference>
<comment type="caution">
    <text evidence="5">The sequence shown here is derived from an EMBL/GenBank/DDBJ whole genome shotgun (WGS) entry which is preliminary data.</text>
</comment>
<protein>
    <submittedName>
        <fullName evidence="5">OMGP protein</fullName>
    </submittedName>
</protein>
<feature type="signal peptide" evidence="4">
    <location>
        <begin position="1"/>
        <end position="21"/>
    </location>
</feature>
<evidence type="ECO:0000256" key="4">
    <source>
        <dbReference type="SAM" id="SignalP"/>
    </source>
</evidence>
<evidence type="ECO:0000256" key="1">
    <source>
        <dbReference type="ARBA" id="ARBA00022614"/>
    </source>
</evidence>
<organism evidence="5 6">
    <name type="scientific">Polypterus senegalus</name>
    <name type="common">Senegal bichir</name>
    <dbReference type="NCBI Taxonomy" id="55291"/>
    <lineage>
        <taxon>Eukaryota</taxon>
        <taxon>Metazoa</taxon>
        <taxon>Chordata</taxon>
        <taxon>Craniata</taxon>
        <taxon>Vertebrata</taxon>
        <taxon>Euteleostomi</taxon>
        <taxon>Actinopterygii</taxon>
        <taxon>Polypteriformes</taxon>
        <taxon>Polypteridae</taxon>
        <taxon>Polypterus</taxon>
    </lineage>
</organism>
<keyword evidence="3" id="KW-1133">Transmembrane helix</keyword>
<dbReference type="SMART" id="SM00369">
    <property type="entry name" value="LRR_TYP"/>
    <property type="match status" value="5"/>
</dbReference>
<gene>
    <name evidence="5" type="primary">Omg</name>
    <name evidence="5" type="ORF">GTO96_0005540</name>
</gene>
<keyword evidence="3" id="KW-0812">Transmembrane</keyword>
<name>A0A8X7XN51_POLSE</name>
<accession>A0A8X7XN51</accession>
<dbReference type="InterPro" id="IPR051071">
    <property type="entry name" value="LRR-bact_E3_ubiq_ligases"/>
</dbReference>
<keyword evidence="3" id="KW-0472">Membrane</keyword>
<keyword evidence="4" id="KW-0732">Signal</keyword>
<dbReference type="Gene3D" id="3.80.10.10">
    <property type="entry name" value="Ribonuclease Inhibitor"/>
    <property type="match status" value="3"/>
</dbReference>